<name>A0A8E0RNL0_9TREM</name>
<dbReference type="EMBL" id="LUCM01008426">
    <property type="protein sequence ID" value="KAA0188411.1"/>
    <property type="molecule type" value="Genomic_DNA"/>
</dbReference>
<gene>
    <name evidence="1" type="ORF">FBUS_10594</name>
</gene>
<reference evidence="1" key="1">
    <citation type="submission" date="2019-05" db="EMBL/GenBank/DDBJ databases">
        <title>Annotation for the trematode Fasciolopsis buski.</title>
        <authorList>
            <person name="Choi Y.-J."/>
        </authorList>
    </citation>
    <scope>NUCLEOTIDE SEQUENCE</scope>
    <source>
        <strain evidence="1">HT</strain>
        <tissue evidence="1">Whole worm</tissue>
    </source>
</reference>
<proteinExistence type="predicted"/>
<sequence>MSSFGPGDNRRVPGRVLMPSLIVDHVCRIESRSVLLAQRPADLIRLGARFAPCMRPDPLFTSHVVERQKRWDRA</sequence>
<accession>A0A8E0RNL0</accession>
<keyword evidence="2" id="KW-1185">Reference proteome</keyword>
<dbReference type="Proteomes" id="UP000728185">
    <property type="component" value="Unassembled WGS sequence"/>
</dbReference>
<dbReference type="AlphaFoldDB" id="A0A8E0RNL0"/>
<evidence type="ECO:0000313" key="1">
    <source>
        <dbReference type="EMBL" id="KAA0188411.1"/>
    </source>
</evidence>
<protein>
    <submittedName>
        <fullName evidence="1">Uncharacterized protein</fullName>
    </submittedName>
</protein>
<evidence type="ECO:0000313" key="2">
    <source>
        <dbReference type="Proteomes" id="UP000728185"/>
    </source>
</evidence>
<dbReference type="OrthoDB" id="2146116at2759"/>
<comment type="caution">
    <text evidence="1">The sequence shown here is derived from an EMBL/GenBank/DDBJ whole genome shotgun (WGS) entry which is preliminary data.</text>
</comment>
<organism evidence="1 2">
    <name type="scientific">Fasciolopsis buskii</name>
    <dbReference type="NCBI Taxonomy" id="27845"/>
    <lineage>
        <taxon>Eukaryota</taxon>
        <taxon>Metazoa</taxon>
        <taxon>Spiralia</taxon>
        <taxon>Lophotrochozoa</taxon>
        <taxon>Platyhelminthes</taxon>
        <taxon>Trematoda</taxon>
        <taxon>Digenea</taxon>
        <taxon>Plagiorchiida</taxon>
        <taxon>Echinostomata</taxon>
        <taxon>Echinostomatoidea</taxon>
        <taxon>Fasciolidae</taxon>
        <taxon>Fasciolopsis</taxon>
    </lineage>
</organism>